<protein>
    <submittedName>
        <fullName evidence="2">Uncharacterized protein</fullName>
    </submittedName>
</protein>
<evidence type="ECO:0000313" key="3">
    <source>
        <dbReference type="Proteomes" id="UP001166286"/>
    </source>
</evidence>
<feature type="compositionally biased region" description="Basic residues" evidence="1">
    <location>
        <begin position="80"/>
        <end position="89"/>
    </location>
</feature>
<organism evidence="2 3">
    <name type="scientific">Cladonia borealis</name>
    <dbReference type="NCBI Taxonomy" id="184061"/>
    <lineage>
        <taxon>Eukaryota</taxon>
        <taxon>Fungi</taxon>
        <taxon>Dikarya</taxon>
        <taxon>Ascomycota</taxon>
        <taxon>Pezizomycotina</taxon>
        <taxon>Lecanoromycetes</taxon>
        <taxon>OSLEUM clade</taxon>
        <taxon>Lecanoromycetidae</taxon>
        <taxon>Lecanorales</taxon>
        <taxon>Lecanorineae</taxon>
        <taxon>Cladoniaceae</taxon>
        <taxon>Cladonia</taxon>
    </lineage>
</organism>
<reference evidence="2" key="1">
    <citation type="submission" date="2023-03" db="EMBL/GenBank/DDBJ databases">
        <title>Complete genome of Cladonia borealis.</title>
        <authorList>
            <person name="Park H."/>
        </authorList>
    </citation>
    <scope>NUCLEOTIDE SEQUENCE</scope>
    <source>
        <strain evidence="2">ANT050790</strain>
    </source>
</reference>
<sequence length="371" mass="44433">MEWPGEPVVLNTRPGLHRGRLGVSEYVPRQPMYYQDANGMLVPSVPMSGVHRSASARRSTPAQIVINNEYEGHSPIRESHNHRRHSSHGRAHDYRYDSYSSDEYEHSPARHRRHKKGHRTPSPSRSPSPAYDPEYERKMKKLEELEKKEEQEALRARYEEERIVAEAKKAKRKKEEEEFKKKAIEEYELKKAERKKEEEEAKKRAIEEYERKRAEETARRDKEKKEADEEFERRVKKTFGQVGYDEESIDKLLEKAEKGGKGHHKVKDNRIMDLRRPTFVKVHRKHISPETLDEYDYPWQWDTRDSNYILIHQWIPEQEQIILFEHTRKLREEKRMIDTGVELRKERDKLMLVRPKSNTRGKSPARTWMFT</sequence>
<feature type="region of interest" description="Disordered" evidence="1">
    <location>
        <begin position="72"/>
        <end position="135"/>
    </location>
</feature>
<evidence type="ECO:0000313" key="2">
    <source>
        <dbReference type="EMBL" id="KAK0509733.1"/>
    </source>
</evidence>
<feature type="compositionally biased region" description="Basic residues" evidence="1">
    <location>
        <begin position="109"/>
        <end position="119"/>
    </location>
</feature>
<comment type="caution">
    <text evidence="2">The sequence shown here is derived from an EMBL/GenBank/DDBJ whole genome shotgun (WGS) entry which is preliminary data.</text>
</comment>
<dbReference type="EMBL" id="JAFEKC020000018">
    <property type="protein sequence ID" value="KAK0509733.1"/>
    <property type="molecule type" value="Genomic_DNA"/>
</dbReference>
<proteinExistence type="predicted"/>
<dbReference type="Proteomes" id="UP001166286">
    <property type="component" value="Unassembled WGS sequence"/>
</dbReference>
<accession>A0AA39QV39</accession>
<evidence type="ECO:0000256" key="1">
    <source>
        <dbReference type="SAM" id="MobiDB-lite"/>
    </source>
</evidence>
<name>A0AA39QV39_9LECA</name>
<gene>
    <name evidence="2" type="ORF">JMJ35_008127</name>
</gene>
<dbReference type="AlphaFoldDB" id="A0AA39QV39"/>
<keyword evidence="3" id="KW-1185">Reference proteome</keyword>